<dbReference type="AlphaFoldDB" id="A0A1L8R981"/>
<comment type="caution">
    <text evidence="1">The sequence shown here is derived from an EMBL/GenBank/DDBJ whole genome shotgun (WGS) entry which is preliminary data.</text>
</comment>
<dbReference type="RefSeq" id="WP_071863870.1">
    <property type="nucleotide sequence ID" value="NZ_JBHLVQ010000010.1"/>
</dbReference>
<sequence>MYLVVSPNQLGYFKPETTAVRLKNFLKKSEDEKRFLTYLHFIEICSKLFIKVQPLQPELYQSEVNSIFQKERWEPFLAEYLLFFQPFFKDERWVYMVRKLRQFQRLSLVRLLKMVFFCYWKKINAVDELCRKFNYSALENSS</sequence>
<protein>
    <submittedName>
        <fullName evidence="1">Uncharacterized protein</fullName>
    </submittedName>
</protein>
<organism evidence="1 2">
    <name type="scientific">Enterococcus canintestini</name>
    <dbReference type="NCBI Taxonomy" id="317010"/>
    <lineage>
        <taxon>Bacteria</taxon>
        <taxon>Bacillati</taxon>
        <taxon>Bacillota</taxon>
        <taxon>Bacilli</taxon>
        <taxon>Lactobacillales</taxon>
        <taxon>Enterococcaceae</taxon>
        <taxon>Enterococcus</taxon>
    </lineage>
</organism>
<reference evidence="1 2" key="1">
    <citation type="submission" date="2014-12" db="EMBL/GenBank/DDBJ databases">
        <title>Draft genome sequences of 29 type strains of Enterococci.</title>
        <authorList>
            <person name="Zhong Z."/>
            <person name="Sun Z."/>
            <person name="Liu W."/>
            <person name="Zhang W."/>
            <person name="Zhang H."/>
        </authorList>
    </citation>
    <scope>NUCLEOTIDE SEQUENCE [LARGE SCALE GENOMIC DNA]</scope>
    <source>
        <strain evidence="1 2">DSM 21207</strain>
    </source>
</reference>
<evidence type="ECO:0000313" key="2">
    <source>
        <dbReference type="Proteomes" id="UP000182835"/>
    </source>
</evidence>
<dbReference type="EMBL" id="JXKG01000002">
    <property type="protein sequence ID" value="OJG16297.1"/>
    <property type="molecule type" value="Genomic_DNA"/>
</dbReference>
<evidence type="ECO:0000313" key="1">
    <source>
        <dbReference type="EMBL" id="OJG16297.1"/>
    </source>
</evidence>
<dbReference type="Proteomes" id="UP000182835">
    <property type="component" value="Unassembled WGS sequence"/>
</dbReference>
<gene>
    <name evidence="1" type="ORF">RU96_GL001039</name>
</gene>
<proteinExistence type="predicted"/>
<name>A0A1L8R981_9ENTE</name>
<accession>A0A1L8R981</accession>